<dbReference type="EMBL" id="JAYMGO010000020">
    <property type="protein sequence ID" value="KAL1254069.1"/>
    <property type="molecule type" value="Genomic_DNA"/>
</dbReference>
<organism evidence="1 2">
    <name type="scientific">Cirrhinus molitorella</name>
    <name type="common">mud carp</name>
    <dbReference type="NCBI Taxonomy" id="172907"/>
    <lineage>
        <taxon>Eukaryota</taxon>
        <taxon>Metazoa</taxon>
        <taxon>Chordata</taxon>
        <taxon>Craniata</taxon>
        <taxon>Vertebrata</taxon>
        <taxon>Euteleostomi</taxon>
        <taxon>Actinopterygii</taxon>
        <taxon>Neopterygii</taxon>
        <taxon>Teleostei</taxon>
        <taxon>Ostariophysi</taxon>
        <taxon>Cypriniformes</taxon>
        <taxon>Cyprinidae</taxon>
        <taxon>Labeoninae</taxon>
        <taxon>Labeonini</taxon>
        <taxon>Cirrhinus</taxon>
    </lineage>
</organism>
<reference evidence="1 2" key="1">
    <citation type="submission" date="2023-09" db="EMBL/GenBank/DDBJ databases">
        <authorList>
            <person name="Wang M."/>
        </authorList>
    </citation>
    <scope>NUCLEOTIDE SEQUENCE [LARGE SCALE GENOMIC DNA]</scope>
    <source>
        <strain evidence="1">GT-2023</strain>
        <tissue evidence="1">Liver</tissue>
    </source>
</reference>
<proteinExistence type="predicted"/>
<evidence type="ECO:0000313" key="1">
    <source>
        <dbReference type="EMBL" id="KAL1254069.1"/>
    </source>
</evidence>
<keyword evidence="2" id="KW-1185">Reference proteome</keyword>
<protein>
    <submittedName>
        <fullName evidence="1">Uncharacterized protein</fullName>
    </submittedName>
</protein>
<sequence length="94" mass="10590">MGFVFHIGLKNQSRGFHSETVRVFDESSTHLTPITPQGPLSLEHSSTESRCQVHTELFIKNRGFQIRIQDDRVRPAAGQVRPARSPKALTFCSL</sequence>
<evidence type="ECO:0000313" key="2">
    <source>
        <dbReference type="Proteomes" id="UP001558613"/>
    </source>
</evidence>
<accession>A0ABR3LQX1</accession>
<dbReference type="Proteomes" id="UP001558613">
    <property type="component" value="Unassembled WGS sequence"/>
</dbReference>
<comment type="caution">
    <text evidence="1">The sequence shown here is derived from an EMBL/GenBank/DDBJ whole genome shotgun (WGS) entry which is preliminary data.</text>
</comment>
<name>A0ABR3LQX1_9TELE</name>
<gene>
    <name evidence="1" type="ORF">QQF64_016298</name>
</gene>